<accession>A0A9Q0VVV9</accession>
<proteinExistence type="predicted"/>
<keyword evidence="2" id="KW-1185">Reference proteome</keyword>
<reference evidence="1" key="2">
    <citation type="journal article" date="2023" name="Int. J. Mol. Sci.">
        <title>De Novo Assembly and Annotation of 11 Diverse Shrub Willow (Salix) Genomes Reveals Novel Gene Organization in Sex-Linked Regions.</title>
        <authorList>
            <person name="Hyden B."/>
            <person name="Feng K."/>
            <person name="Yates T.B."/>
            <person name="Jawdy S."/>
            <person name="Cereghino C."/>
            <person name="Smart L.B."/>
            <person name="Muchero W."/>
        </authorList>
    </citation>
    <scope>NUCLEOTIDE SEQUENCE</scope>
    <source>
        <tissue evidence="1">Shoot tip</tissue>
    </source>
</reference>
<organism evidence="1 2">
    <name type="scientific">Salix purpurea</name>
    <name type="common">Purple osier willow</name>
    <dbReference type="NCBI Taxonomy" id="77065"/>
    <lineage>
        <taxon>Eukaryota</taxon>
        <taxon>Viridiplantae</taxon>
        <taxon>Streptophyta</taxon>
        <taxon>Embryophyta</taxon>
        <taxon>Tracheophyta</taxon>
        <taxon>Spermatophyta</taxon>
        <taxon>Magnoliopsida</taxon>
        <taxon>eudicotyledons</taxon>
        <taxon>Gunneridae</taxon>
        <taxon>Pentapetalae</taxon>
        <taxon>rosids</taxon>
        <taxon>fabids</taxon>
        <taxon>Malpighiales</taxon>
        <taxon>Salicaceae</taxon>
        <taxon>Saliceae</taxon>
        <taxon>Salix</taxon>
    </lineage>
</organism>
<name>A0A9Q0VVV9_SALPP</name>
<comment type="caution">
    <text evidence="1">The sequence shown here is derived from an EMBL/GenBank/DDBJ whole genome shotgun (WGS) entry which is preliminary data.</text>
</comment>
<evidence type="ECO:0000313" key="2">
    <source>
        <dbReference type="Proteomes" id="UP001151532"/>
    </source>
</evidence>
<sequence length="84" mass="9001">MEDFLEIHFSNAACRQNSVAHDILLPFPSLANTSSTPNNLSPGVKIMGSIVFHFVSSEFRGAVFRGADLSSSQQLLEGDQSCGA</sequence>
<evidence type="ECO:0000313" key="1">
    <source>
        <dbReference type="EMBL" id="KAJ6755331.1"/>
    </source>
</evidence>
<gene>
    <name evidence="1" type="ORF">OIU79_027859</name>
</gene>
<dbReference type="AlphaFoldDB" id="A0A9Q0VVV9"/>
<reference evidence="1" key="1">
    <citation type="submission" date="2022-11" db="EMBL/GenBank/DDBJ databases">
        <authorList>
            <person name="Hyden B.L."/>
            <person name="Feng K."/>
            <person name="Yates T."/>
            <person name="Jawdy S."/>
            <person name="Smart L.B."/>
            <person name="Muchero W."/>
        </authorList>
    </citation>
    <scope>NUCLEOTIDE SEQUENCE</scope>
    <source>
        <tissue evidence="1">Shoot tip</tissue>
    </source>
</reference>
<dbReference type="EMBL" id="JAPFFK010000007">
    <property type="protein sequence ID" value="KAJ6755331.1"/>
    <property type="molecule type" value="Genomic_DNA"/>
</dbReference>
<dbReference type="Proteomes" id="UP001151532">
    <property type="component" value="Chromosome 16"/>
</dbReference>
<protein>
    <submittedName>
        <fullName evidence="1">Uncharacterized protein</fullName>
    </submittedName>
</protein>